<sequence length="557" mass="61112">MDVSPNVVPMTDKNHDAPADLPVLLGQKELEVAPQTCSEANASKHDTESKKGGGCPWQIPLVGWFQMLYATFGSFMPLAMLSYGLQQSFARNSQDFACKYYMMDELKLDGATIGRLHTAALMPWNLKTVLGMLSDSVPLFGFHRTSYLVIMCSLCILMYLWIGFFALSTSALLVCMTCINLGIAMSDLVLDATAAGLAKQHPAEACDLTTSFRVSQALCGMASSGLKGVLVASIGPRSTVMSNIPCSFAVLFPALRRWLPEERLPAACCSFKPEKLSRNSNLAAAAIFLAIVAVALSLTQIFMQDWRARATVICCCGILVLWISYSGLRSISSCLSNTASLLFLRTFLQPGLGESMFVWMSKADNGPKFTPQLLGMADCFGFVGLFLGVLFFNRFLRRWKYRSIFLLGQSLLIVSQFLDLILVMRWNKVLGVPDLLFYLGDETFDQAVTKTLYLPLAVLAYKVCPSNLEATMFAMLMTTQHIGMDCGKYLGVALAEFWGIVDGNFDYLPHGVISKAVIRLLSLPFIVILAPTVTPDDPIDSSSHHQGAQARDSSQHN</sequence>
<comment type="subcellular location">
    <subcellularLocation>
        <location evidence="1">Membrane</location>
        <topology evidence="1">Multi-pass membrane protein</topology>
    </subcellularLocation>
</comment>
<evidence type="ECO:0000313" key="9">
    <source>
        <dbReference type="EMBL" id="CAE7236257.1"/>
    </source>
</evidence>
<feature type="transmembrane region" description="Helical" evidence="8">
    <location>
        <begin position="282"/>
        <end position="302"/>
    </location>
</feature>
<keyword evidence="10" id="KW-1185">Reference proteome</keyword>
<proteinExistence type="inferred from homology"/>
<evidence type="ECO:0000256" key="1">
    <source>
        <dbReference type="ARBA" id="ARBA00004141"/>
    </source>
</evidence>
<dbReference type="Proteomes" id="UP000604046">
    <property type="component" value="Unassembled WGS sequence"/>
</dbReference>
<evidence type="ECO:0000313" key="10">
    <source>
        <dbReference type="Proteomes" id="UP000604046"/>
    </source>
</evidence>
<dbReference type="SUPFAM" id="SSF103473">
    <property type="entry name" value="MFS general substrate transporter"/>
    <property type="match status" value="1"/>
</dbReference>
<evidence type="ECO:0000256" key="3">
    <source>
        <dbReference type="ARBA" id="ARBA00022448"/>
    </source>
</evidence>
<dbReference type="EMBL" id="CAJNDS010000824">
    <property type="protein sequence ID" value="CAE7236257.1"/>
    <property type="molecule type" value="Genomic_DNA"/>
</dbReference>
<dbReference type="PANTHER" id="PTHR31585:SF0">
    <property type="entry name" value="FOLATE-BIOPTERIN TRANSPORTER 1, CHLOROPLASTIC"/>
    <property type="match status" value="1"/>
</dbReference>
<evidence type="ECO:0000256" key="7">
    <source>
        <dbReference type="SAM" id="MobiDB-lite"/>
    </source>
</evidence>
<dbReference type="Pfam" id="PF03092">
    <property type="entry name" value="BT1"/>
    <property type="match status" value="1"/>
</dbReference>
<dbReference type="AlphaFoldDB" id="A0A812L5P5"/>
<keyword evidence="4 8" id="KW-0812">Transmembrane</keyword>
<protein>
    <submittedName>
        <fullName evidence="9">Uncharacterized protein</fullName>
    </submittedName>
</protein>
<dbReference type="PANTHER" id="PTHR31585">
    <property type="entry name" value="FOLATE-BIOPTERIN TRANSPORTER 1, CHLOROPLASTIC"/>
    <property type="match status" value="1"/>
</dbReference>
<feature type="region of interest" description="Disordered" evidence="7">
    <location>
        <begin position="537"/>
        <end position="557"/>
    </location>
</feature>
<evidence type="ECO:0000256" key="5">
    <source>
        <dbReference type="ARBA" id="ARBA00022989"/>
    </source>
</evidence>
<organism evidence="9 10">
    <name type="scientific">Symbiodinium natans</name>
    <dbReference type="NCBI Taxonomy" id="878477"/>
    <lineage>
        <taxon>Eukaryota</taxon>
        <taxon>Sar</taxon>
        <taxon>Alveolata</taxon>
        <taxon>Dinophyceae</taxon>
        <taxon>Suessiales</taxon>
        <taxon>Symbiodiniaceae</taxon>
        <taxon>Symbiodinium</taxon>
    </lineage>
</organism>
<feature type="transmembrane region" description="Helical" evidence="8">
    <location>
        <begin position="308"/>
        <end position="328"/>
    </location>
</feature>
<evidence type="ECO:0000256" key="2">
    <source>
        <dbReference type="ARBA" id="ARBA00007015"/>
    </source>
</evidence>
<keyword evidence="3" id="KW-0813">Transport</keyword>
<evidence type="ECO:0000256" key="4">
    <source>
        <dbReference type="ARBA" id="ARBA00022692"/>
    </source>
</evidence>
<name>A0A812L5P5_9DINO</name>
<comment type="similarity">
    <text evidence="2">Belongs to the major facilitator superfamily. Folate-biopterin transporter (TC 2.A.71) family.</text>
</comment>
<evidence type="ECO:0000256" key="6">
    <source>
        <dbReference type="ARBA" id="ARBA00023136"/>
    </source>
</evidence>
<feature type="transmembrane region" description="Helical" evidence="8">
    <location>
        <begin position="373"/>
        <end position="392"/>
    </location>
</feature>
<keyword evidence="6 8" id="KW-0472">Membrane</keyword>
<comment type="caution">
    <text evidence="9">The sequence shown here is derived from an EMBL/GenBank/DDBJ whole genome shotgun (WGS) entry which is preliminary data.</text>
</comment>
<feature type="transmembrane region" description="Helical" evidence="8">
    <location>
        <begin position="340"/>
        <end position="361"/>
    </location>
</feature>
<dbReference type="InterPro" id="IPR039309">
    <property type="entry name" value="BT1"/>
</dbReference>
<evidence type="ECO:0000256" key="8">
    <source>
        <dbReference type="SAM" id="Phobius"/>
    </source>
</evidence>
<feature type="transmembrane region" description="Helical" evidence="8">
    <location>
        <begin position="67"/>
        <end position="85"/>
    </location>
</feature>
<reference evidence="9" key="1">
    <citation type="submission" date="2021-02" db="EMBL/GenBank/DDBJ databases">
        <authorList>
            <person name="Dougan E. K."/>
            <person name="Rhodes N."/>
            <person name="Thang M."/>
            <person name="Chan C."/>
        </authorList>
    </citation>
    <scope>NUCLEOTIDE SEQUENCE</scope>
</reference>
<keyword evidence="5 8" id="KW-1133">Transmembrane helix</keyword>
<feature type="transmembrane region" description="Helical" evidence="8">
    <location>
        <begin position="404"/>
        <end position="426"/>
    </location>
</feature>
<dbReference type="GO" id="GO:0016020">
    <property type="term" value="C:membrane"/>
    <property type="evidence" value="ECO:0007669"/>
    <property type="project" value="UniProtKB-SubCell"/>
</dbReference>
<gene>
    <name evidence="9" type="ORF">SNAT2548_LOCUS10170</name>
</gene>
<accession>A0A812L5P5</accession>
<dbReference type="OrthoDB" id="754047at2759"/>
<dbReference type="InterPro" id="IPR036259">
    <property type="entry name" value="MFS_trans_sf"/>
</dbReference>
<feature type="transmembrane region" description="Helical" evidence="8">
    <location>
        <begin position="146"/>
        <end position="167"/>
    </location>
</feature>